<dbReference type="Pfam" id="PF09728">
    <property type="entry name" value="Taxilin"/>
    <property type="match status" value="1"/>
</dbReference>
<feature type="region of interest" description="Disordered" evidence="3">
    <location>
        <begin position="1"/>
        <end position="21"/>
    </location>
</feature>
<accession>A0A1J1IHU6</accession>
<evidence type="ECO:0000256" key="1">
    <source>
        <dbReference type="ARBA" id="ARBA00009550"/>
    </source>
</evidence>
<organism evidence="4 5">
    <name type="scientific">Clunio marinus</name>
    <dbReference type="NCBI Taxonomy" id="568069"/>
    <lineage>
        <taxon>Eukaryota</taxon>
        <taxon>Metazoa</taxon>
        <taxon>Ecdysozoa</taxon>
        <taxon>Arthropoda</taxon>
        <taxon>Hexapoda</taxon>
        <taxon>Insecta</taxon>
        <taxon>Pterygota</taxon>
        <taxon>Neoptera</taxon>
        <taxon>Endopterygota</taxon>
        <taxon>Diptera</taxon>
        <taxon>Nematocera</taxon>
        <taxon>Chironomoidea</taxon>
        <taxon>Chironomidae</taxon>
        <taxon>Clunio</taxon>
    </lineage>
</organism>
<dbReference type="AlphaFoldDB" id="A0A1J1IHU6"/>
<keyword evidence="2" id="KW-0175">Coiled coil</keyword>
<name>A0A1J1IHU6_9DIPT</name>
<dbReference type="Proteomes" id="UP000183832">
    <property type="component" value="Unassembled WGS sequence"/>
</dbReference>
<reference evidence="4 5" key="1">
    <citation type="submission" date="2015-04" db="EMBL/GenBank/DDBJ databases">
        <authorList>
            <person name="Syromyatnikov M.Y."/>
            <person name="Popov V.N."/>
        </authorList>
    </citation>
    <scope>NUCLEOTIDE SEQUENCE [LARGE SCALE GENOMIC DNA]</scope>
</reference>
<evidence type="ECO:0000256" key="2">
    <source>
        <dbReference type="SAM" id="Coils"/>
    </source>
</evidence>
<dbReference type="PANTHER" id="PTHR16127">
    <property type="entry name" value="TAXILIN"/>
    <property type="match status" value="1"/>
</dbReference>
<evidence type="ECO:0000256" key="3">
    <source>
        <dbReference type="SAM" id="MobiDB-lite"/>
    </source>
</evidence>
<keyword evidence="5" id="KW-1185">Reference proteome</keyword>
<proteinExistence type="inferred from homology"/>
<dbReference type="GO" id="GO:0019905">
    <property type="term" value="F:syntaxin binding"/>
    <property type="evidence" value="ECO:0007669"/>
    <property type="project" value="InterPro"/>
</dbReference>
<dbReference type="InterPro" id="IPR026183">
    <property type="entry name" value="Taxilin_fam"/>
</dbReference>
<dbReference type="OrthoDB" id="425555at2759"/>
<evidence type="ECO:0000313" key="4">
    <source>
        <dbReference type="EMBL" id="CRK99338.1"/>
    </source>
</evidence>
<feature type="coiled-coil region" evidence="2">
    <location>
        <begin position="93"/>
        <end position="191"/>
    </location>
</feature>
<protein>
    <submittedName>
        <fullName evidence="4">CLUMA_CG012618, isoform A</fullName>
    </submittedName>
</protein>
<comment type="similarity">
    <text evidence="1">Belongs to the taxilin family.</text>
</comment>
<feature type="compositionally biased region" description="Basic and acidic residues" evidence="3">
    <location>
        <begin position="8"/>
        <end position="21"/>
    </location>
</feature>
<feature type="compositionally biased region" description="Basic residues" evidence="3">
    <location>
        <begin position="401"/>
        <end position="412"/>
    </location>
</feature>
<dbReference type="STRING" id="568069.A0A1J1IHU6"/>
<dbReference type="PANTHER" id="PTHR16127:SF13">
    <property type="entry name" value="GH01188P"/>
    <property type="match status" value="1"/>
</dbReference>
<sequence length="493" mass="56701">MESVAAKATEKIAKKSREEKLREQKIESEILKSLNGITDSEQKFQTLLHRCVEAERISKSAQLQQKQNQKTIETLLLEKDNLAAEHQRTLLTKSKLESLCRELQNQNKTIKEDSLSKIREEEERRKETQAKFQQSLNEIQILMNENSEKNKKLEHDNHEMSSKFKQILNQYEEREKQMDRINKQMELVTQLNEAKLAKANVESIAEKEAFLKQTAILEETITILKRQLSDALGSEKALKAQVDLYSSKYGEFTKTFEGYKTDMTKMSKKTFKMEKEMLQWKIKYEKANAMLLDLISEKQIRDEHITKTAKQLFHLQKLCRTLSSEKKAFYGKLVECNIDIPEVKISNDEEVTTVPEPVVEKGPDKLDKMMKSRDELRKNLDQLQTQLTGLQLKEEESANNKKTKSKKSKKSGKNVENGMTKVNELEKIESKPIEESAMVNGNNILKVVESSDPTPEVIEEIVGEVSELSSEVKENIDILKDASDSSPVSPIDS</sequence>
<feature type="region of interest" description="Disordered" evidence="3">
    <location>
        <begin position="388"/>
        <end position="421"/>
    </location>
</feature>
<evidence type="ECO:0000313" key="5">
    <source>
        <dbReference type="Proteomes" id="UP000183832"/>
    </source>
</evidence>
<dbReference type="EMBL" id="CVRI01000050">
    <property type="protein sequence ID" value="CRK99338.1"/>
    <property type="molecule type" value="Genomic_DNA"/>
</dbReference>
<gene>
    <name evidence="4" type="primary">putative Beta-taxilin</name>
    <name evidence="4" type="ORF">CLUMA_CG012618</name>
</gene>